<evidence type="ECO:0000256" key="2">
    <source>
        <dbReference type="NCBIfam" id="TIGR00210"/>
    </source>
</evidence>
<name>A0ABV1IUS9_9FIRM</name>
<sequence>MTIQLDMYQTIAVAVVVLMLGNFLKHRIAILERFCIPAPVIGGVIFAVFTCICFVTGIAEFSFDDILKEVCMVFFFTSVGFQANLKVLKSGGKSLIIFLMLVIALIVSQNFLAVGLAKVLHISPLVGLCTGSIPMIGGHGTAGAFGPVLEDFGVKGASTLCTAAATFGLIAGSIMGGPVGKRLIEKKNLLKTAIPEDDSLLVEEEKKHERHTSMYPAAVFQLIIAIGIGTIISKFLSMTGMTFPIYIGAMIAAACMRNIGEYSGKFTIYMGEINDIGGISLSLFLGIAMITLKLWQLADLALPLITLLAGQTILMFFFTYFIIFNIMGRDYDAAVLSSGVCGFGMGATPNAMANMQAICERYVPSVKAYLLVPLIGSLFADFLNSLVITFFINFL</sequence>
<feature type="transmembrane region" description="Helical" evidence="1">
    <location>
        <begin position="238"/>
        <end position="256"/>
    </location>
</feature>
<keyword evidence="1" id="KW-0406">Ion transport</keyword>
<dbReference type="PANTHER" id="PTHR36178">
    <property type="entry name" value="SLR0625 PROTEIN"/>
    <property type="match status" value="1"/>
</dbReference>
<keyword evidence="1" id="KW-0472">Membrane</keyword>
<dbReference type="InterPro" id="IPR004445">
    <property type="entry name" value="GltS"/>
</dbReference>
<dbReference type="NCBIfam" id="TIGR00210">
    <property type="entry name" value="gltS"/>
    <property type="match status" value="1"/>
</dbReference>
<comment type="function">
    <text evidence="1">Catalyzes the sodium-dependent transport of glutamate.</text>
</comment>
<dbReference type="PANTHER" id="PTHR36178:SF1">
    <property type="entry name" value="SODIUM_GLUTAMATE SYMPORTER"/>
    <property type="match status" value="1"/>
</dbReference>
<dbReference type="RefSeq" id="WP_349110845.1">
    <property type="nucleotide sequence ID" value="NZ_JBBNIN010000008.1"/>
</dbReference>
<keyword evidence="1" id="KW-0769">Symport</keyword>
<comment type="caution">
    <text evidence="3">The sequence shown here is derived from an EMBL/GenBank/DDBJ whole genome shotgun (WGS) entry which is preliminary data.</text>
</comment>
<feature type="transmembrane region" description="Helical" evidence="1">
    <location>
        <begin position="368"/>
        <end position="392"/>
    </location>
</feature>
<keyword evidence="1" id="KW-0813">Transport</keyword>
<dbReference type="Proteomes" id="UP001482154">
    <property type="component" value="Unassembled WGS sequence"/>
</dbReference>
<reference evidence="3 4" key="1">
    <citation type="submission" date="2024-04" db="EMBL/GenBank/DDBJ databases">
        <title>Human intestinal bacterial collection.</title>
        <authorList>
            <person name="Pauvert C."/>
            <person name="Hitch T.C.A."/>
            <person name="Clavel T."/>
        </authorList>
    </citation>
    <scope>NUCLEOTIDE SEQUENCE [LARGE SCALE GENOMIC DNA]</scope>
    <source>
        <strain evidence="3 4">CLA-AA-H249</strain>
    </source>
</reference>
<evidence type="ECO:0000256" key="1">
    <source>
        <dbReference type="HAMAP-Rule" id="MF_02062"/>
    </source>
</evidence>
<gene>
    <name evidence="3" type="primary">gltS</name>
    <name evidence="3" type="ORF">AAAU51_07330</name>
</gene>
<evidence type="ECO:0000313" key="4">
    <source>
        <dbReference type="Proteomes" id="UP001482154"/>
    </source>
</evidence>
<keyword evidence="4" id="KW-1185">Reference proteome</keyword>
<accession>A0ABV1IUS9</accession>
<feature type="transmembrane region" description="Helical" evidence="1">
    <location>
        <begin position="36"/>
        <end position="59"/>
    </location>
</feature>
<feature type="transmembrane region" description="Helical" evidence="1">
    <location>
        <begin position="301"/>
        <end position="324"/>
    </location>
</feature>
<comment type="similarity">
    <text evidence="1">Belongs to the glutamate:Na(+) symporter (ESS) (TC 2.A.27) family.</text>
</comment>
<dbReference type="Pfam" id="PF03616">
    <property type="entry name" value="Glt_symporter"/>
    <property type="match status" value="1"/>
</dbReference>
<feature type="transmembrane region" description="Helical" evidence="1">
    <location>
        <begin position="214"/>
        <end position="232"/>
    </location>
</feature>
<keyword evidence="1" id="KW-0812">Transmembrane</keyword>
<organism evidence="3 4">
    <name type="scientific">Anaerostipes amylophilus</name>
    <dbReference type="NCBI Taxonomy" id="2981779"/>
    <lineage>
        <taxon>Bacteria</taxon>
        <taxon>Bacillati</taxon>
        <taxon>Bacillota</taxon>
        <taxon>Clostridia</taxon>
        <taxon>Lachnospirales</taxon>
        <taxon>Lachnospiraceae</taxon>
        <taxon>Anaerostipes</taxon>
    </lineage>
</organism>
<keyword evidence="1" id="KW-0029">Amino-acid transport</keyword>
<evidence type="ECO:0000313" key="3">
    <source>
        <dbReference type="EMBL" id="MEQ2710980.1"/>
    </source>
</evidence>
<keyword evidence="1" id="KW-0739">Sodium transport</keyword>
<feature type="transmembrane region" description="Helical" evidence="1">
    <location>
        <begin position="95"/>
        <end position="117"/>
    </location>
</feature>
<proteinExistence type="inferred from homology"/>
<comment type="subcellular location">
    <subcellularLocation>
        <location evidence="1">Cell membrane</location>
        <topology evidence="1">Multi-pass membrane protein</topology>
    </subcellularLocation>
</comment>
<dbReference type="HAMAP" id="MF_02062">
    <property type="entry name" value="GltS"/>
    <property type="match status" value="1"/>
</dbReference>
<keyword evidence="1" id="KW-1133">Transmembrane helix</keyword>
<feature type="transmembrane region" description="Helical" evidence="1">
    <location>
        <begin position="276"/>
        <end position="295"/>
    </location>
</feature>
<feature type="transmembrane region" description="Helical" evidence="1">
    <location>
        <begin position="157"/>
        <end position="177"/>
    </location>
</feature>
<protein>
    <recommendedName>
        <fullName evidence="1 2">Sodium/glutamate symporter</fullName>
    </recommendedName>
</protein>
<feature type="transmembrane region" description="Helical" evidence="1">
    <location>
        <begin position="6"/>
        <end position="24"/>
    </location>
</feature>
<dbReference type="EMBL" id="JBBNIN010000008">
    <property type="protein sequence ID" value="MEQ2710980.1"/>
    <property type="molecule type" value="Genomic_DNA"/>
</dbReference>
<comment type="caution">
    <text evidence="1">Lacks conserved residue(s) required for the propagation of feature annotation.</text>
</comment>
<keyword evidence="1" id="KW-0915">Sodium</keyword>
<keyword evidence="1" id="KW-1003">Cell membrane</keyword>